<gene>
    <name evidence="3" type="ORF">HND93_33115</name>
</gene>
<proteinExistence type="predicted"/>
<dbReference type="Pfam" id="PF13467">
    <property type="entry name" value="RHH_4"/>
    <property type="match status" value="1"/>
</dbReference>
<accession>A0ABX2TK05</accession>
<dbReference type="Gene3D" id="1.10.3990.20">
    <property type="entry name" value="protein bp1543"/>
    <property type="match status" value="1"/>
</dbReference>
<keyword evidence="4" id="KW-1185">Reference proteome</keyword>
<feature type="domain" description="Ribbon-helix-helix" evidence="2">
    <location>
        <begin position="22"/>
        <end position="94"/>
    </location>
</feature>
<feature type="region of interest" description="Disordered" evidence="1">
    <location>
        <begin position="101"/>
        <end position="129"/>
    </location>
</feature>
<comment type="caution">
    <text evidence="3">The sequence shown here is derived from an EMBL/GenBank/DDBJ whole genome shotgun (WGS) entry which is preliminary data.</text>
</comment>
<evidence type="ECO:0000313" key="3">
    <source>
        <dbReference type="EMBL" id="NYZ24571.1"/>
    </source>
</evidence>
<sequence length="129" mass="14464">MSGIESGNGRKGQPRGASVLLAREVWIDGNCQQVRLEPSYWDALEEICRREDVAVDDLCADLQRRMVEQSRRLRDRDADRASLANAIRVFTVGYFRQAATESGHDRAGHGRGDPFSRPTITVEGSPLRH</sequence>
<dbReference type="InterPro" id="IPR027373">
    <property type="entry name" value="RHH_dom"/>
</dbReference>
<evidence type="ECO:0000259" key="2">
    <source>
        <dbReference type="Pfam" id="PF13467"/>
    </source>
</evidence>
<dbReference type="InterPro" id="IPR038268">
    <property type="entry name" value="RHH_sf"/>
</dbReference>
<feature type="compositionally biased region" description="Basic and acidic residues" evidence="1">
    <location>
        <begin position="102"/>
        <end position="114"/>
    </location>
</feature>
<evidence type="ECO:0000313" key="4">
    <source>
        <dbReference type="Proteomes" id="UP000584642"/>
    </source>
</evidence>
<evidence type="ECO:0000256" key="1">
    <source>
        <dbReference type="SAM" id="MobiDB-lite"/>
    </source>
</evidence>
<organism evidence="3 4">
    <name type="scientific">Azospirillum oleiclasticum</name>
    <dbReference type="NCBI Taxonomy" id="2735135"/>
    <lineage>
        <taxon>Bacteria</taxon>
        <taxon>Pseudomonadati</taxon>
        <taxon>Pseudomonadota</taxon>
        <taxon>Alphaproteobacteria</taxon>
        <taxon>Rhodospirillales</taxon>
        <taxon>Azospirillaceae</taxon>
        <taxon>Azospirillum</taxon>
    </lineage>
</organism>
<name>A0ABX2TK05_9PROT</name>
<protein>
    <recommendedName>
        <fullName evidence="2">Ribbon-helix-helix domain-containing protein</fullName>
    </recommendedName>
</protein>
<dbReference type="Proteomes" id="UP000584642">
    <property type="component" value="Unassembled WGS sequence"/>
</dbReference>
<dbReference type="EMBL" id="JABFDB010000041">
    <property type="protein sequence ID" value="NYZ24571.1"/>
    <property type="molecule type" value="Genomic_DNA"/>
</dbReference>
<reference evidence="3 4" key="1">
    <citation type="submission" date="2020-05" db="EMBL/GenBank/DDBJ databases">
        <title>Azospirillum oleiclasticum sp. nov, a nitrogen-fixing and heavy crude oil-emulsifying bacterium isolated from the crude oil of Yumen Oilfield.</title>
        <authorList>
            <person name="Wu D."/>
            <person name="Cai M."/>
            <person name="Zhang X."/>
        </authorList>
    </citation>
    <scope>NUCLEOTIDE SEQUENCE [LARGE SCALE GENOMIC DNA]</scope>
    <source>
        <strain evidence="3 4">ROY-1-1-2</strain>
    </source>
</reference>